<reference evidence="1 2" key="2">
    <citation type="submission" date="2007-04" db="EMBL/GenBank/DDBJ databases">
        <authorList>
            <person name="Fulton L."/>
            <person name="Clifton S."/>
            <person name="Fulton B."/>
            <person name="Xu J."/>
            <person name="Minx P."/>
            <person name="Mardis E.R."/>
            <person name="Wilson R.K."/>
        </authorList>
    </citation>
    <scope>NUCLEOTIDE SEQUENCE [LARGE SCALE GENOMIC DNA]</scope>
    <source>
        <strain evidence="2">ATCC 25986 / DSM 3979 / JCM 10188 / KCTC 3647 / NCTC 11838 / VPI 1003</strain>
    </source>
</reference>
<sequence>MYDQYELEHLPSVFILDDQGNIIGLSEGEEEPLALLKKYAEYNG</sequence>
<proteinExistence type="predicted"/>
<dbReference type="AlphaFoldDB" id="A4ECB5"/>
<comment type="caution">
    <text evidence="1">The sequence shown here is derived from an EMBL/GenBank/DDBJ whole genome shotgun (WGS) entry which is preliminary data.</text>
</comment>
<protein>
    <submittedName>
        <fullName evidence="1">Uncharacterized protein</fullName>
    </submittedName>
</protein>
<evidence type="ECO:0000313" key="2">
    <source>
        <dbReference type="Proteomes" id="UP000002979"/>
    </source>
</evidence>
<dbReference type="Proteomes" id="UP000002979">
    <property type="component" value="Unassembled WGS sequence"/>
</dbReference>
<dbReference type="EMBL" id="AAVN02000010">
    <property type="protein sequence ID" value="EBA38815.1"/>
    <property type="molecule type" value="Genomic_DNA"/>
</dbReference>
<accession>A4ECB5</accession>
<organism evidence="1 2">
    <name type="scientific">Collinsella aerofaciens (strain ATCC 25986 / DSM 3979 / JCM 10188 / KCTC 3647 / NCTC 11838 / VPI 1003)</name>
    <dbReference type="NCBI Taxonomy" id="411903"/>
    <lineage>
        <taxon>Bacteria</taxon>
        <taxon>Bacillati</taxon>
        <taxon>Actinomycetota</taxon>
        <taxon>Coriobacteriia</taxon>
        <taxon>Coriobacteriales</taxon>
        <taxon>Coriobacteriaceae</taxon>
        <taxon>Collinsella</taxon>
    </lineage>
</organism>
<gene>
    <name evidence="1" type="ORF">COLAER_02094</name>
</gene>
<reference evidence="1 2" key="1">
    <citation type="submission" date="2007-01" db="EMBL/GenBank/DDBJ databases">
        <title>Draft genome sequence of Collinsella aerofaciens (ATCC 25986).</title>
        <authorList>
            <person name="Sudarsanam P."/>
            <person name="Ley R."/>
            <person name="Guruge J."/>
            <person name="Turnbaugh P.J."/>
            <person name="Mahowald M."/>
            <person name="Liep D."/>
            <person name="Gordon J."/>
        </authorList>
    </citation>
    <scope>NUCLEOTIDE SEQUENCE [LARGE SCALE GENOMIC DNA]</scope>
    <source>
        <strain evidence="2">ATCC 25986 / DSM 3979 / JCM 10188 / KCTC 3647 / NCTC 11838 / VPI 1003</strain>
    </source>
</reference>
<name>A4ECB5_COLAA</name>
<evidence type="ECO:0000313" key="1">
    <source>
        <dbReference type="EMBL" id="EBA38815.1"/>
    </source>
</evidence>